<keyword evidence="3" id="KW-1185">Reference proteome</keyword>
<sequence>MGQGEGTKPGHAAEPVACLKRNCCMSKKTDKAPPAPDQTELSEKALNLKQEGDPTEDAEYLQHQTDTAGEGRISEMGSHNPPMGALEAEGHRPVLERSRKVR</sequence>
<organism evidence="2 3">
    <name type="scientific">Blastomonas aquatica</name>
    <dbReference type="NCBI Taxonomy" id="1510276"/>
    <lineage>
        <taxon>Bacteria</taxon>
        <taxon>Pseudomonadati</taxon>
        <taxon>Pseudomonadota</taxon>
        <taxon>Alphaproteobacteria</taxon>
        <taxon>Sphingomonadales</taxon>
        <taxon>Sphingomonadaceae</taxon>
        <taxon>Blastomonas</taxon>
    </lineage>
</organism>
<accession>A0ABQ1J360</accession>
<evidence type="ECO:0000256" key="1">
    <source>
        <dbReference type="SAM" id="MobiDB-lite"/>
    </source>
</evidence>
<evidence type="ECO:0000313" key="2">
    <source>
        <dbReference type="EMBL" id="GGB57588.1"/>
    </source>
</evidence>
<gene>
    <name evidence="2" type="ORF">GCM10010833_10430</name>
</gene>
<dbReference type="Proteomes" id="UP000614261">
    <property type="component" value="Unassembled WGS sequence"/>
</dbReference>
<feature type="compositionally biased region" description="Basic and acidic residues" evidence="1">
    <location>
        <begin position="88"/>
        <end position="102"/>
    </location>
</feature>
<dbReference type="EMBL" id="BMGD01000002">
    <property type="protein sequence ID" value="GGB57588.1"/>
    <property type="molecule type" value="Genomic_DNA"/>
</dbReference>
<evidence type="ECO:0000313" key="3">
    <source>
        <dbReference type="Proteomes" id="UP000614261"/>
    </source>
</evidence>
<reference evidence="3" key="1">
    <citation type="journal article" date="2019" name="Int. J. Syst. Evol. Microbiol.">
        <title>The Global Catalogue of Microorganisms (GCM) 10K type strain sequencing project: providing services to taxonomists for standard genome sequencing and annotation.</title>
        <authorList>
            <consortium name="The Broad Institute Genomics Platform"/>
            <consortium name="The Broad Institute Genome Sequencing Center for Infectious Disease"/>
            <person name="Wu L."/>
            <person name="Ma J."/>
        </authorList>
    </citation>
    <scope>NUCLEOTIDE SEQUENCE [LARGE SCALE GENOMIC DNA]</scope>
    <source>
        <strain evidence="3">CGMCC 1.12851</strain>
    </source>
</reference>
<protein>
    <submittedName>
        <fullName evidence="2">Uncharacterized protein</fullName>
    </submittedName>
</protein>
<feature type="region of interest" description="Disordered" evidence="1">
    <location>
        <begin position="66"/>
        <end position="102"/>
    </location>
</feature>
<name>A0ABQ1J360_9SPHN</name>
<comment type="caution">
    <text evidence="2">The sequence shown here is derived from an EMBL/GenBank/DDBJ whole genome shotgun (WGS) entry which is preliminary data.</text>
</comment>
<proteinExistence type="predicted"/>